<organism evidence="2 3">
    <name type="scientific">Parerythrobacter lacustris</name>
    <dbReference type="NCBI Taxonomy" id="2969984"/>
    <lineage>
        <taxon>Bacteria</taxon>
        <taxon>Pseudomonadati</taxon>
        <taxon>Pseudomonadota</taxon>
        <taxon>Alphaproteobacteria</taxon>
        <taxon>Sphingomonadales</taxon>
        <taxon>Erythrobacteraceae</taxon>
        <taxon>Parerythrobacter</taxon>
    </lineage>
</organism>
<dbReference type="Proteomes" id="UP001206067">
    <property type="component" value="Unassembled WGS sequence"/>
</dbReference>
<evidence type="ECO:0000313" key="2">
    <source>
        <dbReference type="EMBL" id="MCR2832882.1"/>
    </source>
</evidence>
<dbReference type="EMBL" id="JANKHH010000001">
    <property type="protein sequence ID" value="MCR2832882.1"/>
    <property type="molecule type" value="Genomic_DNA"/>
</dbReference>
<protein>
    <recommendedName>
        <fullName evidence="4">Terminase small subunit</fullName>
    </recommendedName>
</protein>
<reference evidence="2 3" key="1">
    <citation type="submission" date="2022-08" db="EMBL/GenBank/DDBJ databases">
        <title>Polyphasic taxonomy analysis of Qipengyuania sp.RS5-5.</title>
        <authorList>
            <person name="Xamxidin M."/>
            <person name="Wu M."/>
        </authorList>
    </citation>
    <scope>NUCLEOTIDE SEQUENCE [LARGE SCALE GENOMIC DNA]</scope>
    <source>
        <strain evidence="2 3">RS5-5</strain>
    </source>
</reference>
<feature type="region of interest" description="Disordered" evidence="1">
    <location>
        <begin position="1"/>
        <end position="25"/>
    </location>
</feature>
<feature type="compositionally biased region" description="Low complexity" evidence="1">
    <location>
        <begin position="1"/>
        <end position="19"/>
    </location>
</feature>
<evidence type="ECO:0008006" key="4">
    <source>
        <dbReference type="Google" id="ProtNLM"/>
    </source>
</evidence>
<name>A0ABT1XNR3_9SPHN</name>
<evidence type="ECO:0000256" key="1">
    <source>
        <dbReference type="SAM" id="MobiDB-lite"/>
    </source>
</evidence>
<accession>A0ABT1XNR3</accession>
<keyword evidence="3" id="KW-1185">Reference proteome</keyword>
<dbReference type="RefSeq" id="WP_257594639.1">
    <property type="nucleotide sequence ID" value="NZ_JANKHH010000001.1"/>
</dbReference>
<proteinExistence type="predicted"/>
<gene>
    <name evidence="2" type="ORF">NSO95_02890</name>
</gene>
<comment type="caution">
    <text evidence="2">The sequence shown here is derived from an EMBL/GenBank/DDBJ whole genome shotgun (WGS) entry which is preliminary data.</text>
</comment>
<evidence type="ECO:0000313" key="3">
    <source>
        <dbReference type="Proteomes" id="UP001206067"/>
    </source>
</evidence>
<sequence>MNTPAKLPAAPAPSSATAAEPDDPFALAAPDYDPAEYRWVPVRRRPRYDGWTEEKQRRFIEVLADTGLVGLAAKEVGMNRASAYRLRRAAHAGAFARAWDRARELAGALIEDIAFERAIEGVEVEVYTRDGEVAGTRTVYSDRLLTFLLRHLKPEIYTAAARERRGSALLPVSGPEGQGASDHTASLDGALRAMEPPLPAPPEELLGPDQLADDLLTAEVADGVLPQFLSEQRPKKSPERLLAEERAAQHERGLLAEAKMARGEPLDDAEFEDLCAYLDPAEAAAKRREPRPARKRGGE</sequence>